<proteinExistence type="predicted"/>
<comment type="caution">
    <text evidence="3">The sequence shown here is derived from an EMBL/GenBank/DDBJ whole genome shotgun (WGS) entry which is preliminary data.</text>
</comment>
<keyword evidence="4" id="KW-1185">Reference proteome</keyword>
<feature type="domain" description="SHOCT" evidence="2">
    <location>
        <begin position="45"/>
        <end position="65"/>
    </location>
</feature>
<organism evidence="3 4">
    <name type="scientific">Parageobacillus caldoxylosilyticus NBRC 107762</name>
    <dbReference type="NCBI Taxonomy" id="1220594"/>
    <lineage>
        <taxon>Bacteria</taxon>
        <taxon>Bacillati</taxon>
        <taxon>Bacillota</taxon>
        <taxon>Bacilli</taxon>
        <taxon>Bacillales</taxon>
        <taxon>Anoxybacillaceae</taxon>
        <taxon>Saccharococcus</taxon>
    </lineage>
</organism>
<evidence type="ECO:0000313" key="4">
    <source>
        <dbReference type="Proteomes" id="UP000023561"/>
    </source>
</evidence>
<protein>
    <recommendedName>
        <fullName evidence="2">SHOCT domain-containing protein</fullName>
    </recommendedName>
</protein>
<dbReference type="AlphaFoldDB" id="A0A023DKT2"/>
<dbReference type="RefSeq" id="WP_042412029.1">
    <property type="nucleotide sequence ID" value="NZ_BAWO01000082.1"/>
</dbReference>
<evidence type="ECO:0000256" key="1">
    <source>
        <dbReference type="SAM" id="Phobius"/>
    </source>
</evidence>
<keyword evidence="1" id="KW-0472">Membrane</keyword>
<sequence>MGIFYTMFGGSVMMIGMMLFWIVLIVVGFYLLHRFINDRKEELSPMEILKVRLARGEITLDEFEQLSKKL</sequence>
<dbReference type="EMBL" id="BAWO01000082">
    <property type="protein sequence ID" value="GAJ41636.1"/>
    <property type="molecule type" value="Genomic_DNA"/>
</dbReference>
<evidence type="ECO:0000259" key="2">
    <source>
        <dbReference type="Pfam" id="PF09851"/>
    </source>
</evidence>
<gene>
    <name evidence="3" type="ORF">GCA01S_082_00050</name>
</gene>
<dbReference type="Proteomes" id="UP000023561">
    <property type="component" value="Unassembled WGS sequence"/>
</dbReference>
<feature type="transmembrane region" description="Helical" evidence="1">
    <location>
        <begin position="12"/>
        <end position="32"/>
    </location>
</feature>
<keyword evidence="1" id="KW-1133">Transmembrane helix</keyword>
<name>A0A023DKT2_9BACL</name>
<accession>A0A023DKT2</accession>
<dbReference type="Pfam" id="PF09851">
    <property type="entry name" value="SHOCT"/>
    <property type="match status" value="1"/>
</dbReference>
<reference evidence="3 4" key="1">
    <citation type="submission" date="2014-04" db="EMBL/GenBank/DDBJ databases">
        <title>Whole genome shotgun sequence of Geobacillus caldoxylosilyticus NBRC 107762.</title>
        <authorList>
            <person name="Hosoyama A."/>
            <person name="Hosoyama Y."/>
            <person name="Katano-Makiyama Y."/>
            <person name="Tsuchikane K."/>
            <person name="Ohji S."/>
            <person name="Ichikawa N."/>
            <person name="Yamazoe A."/>
            <person name="Fujita N."/>
        </authorList>
    </citation>
    <scope>NUCLEOTIDE SEQUENCE [LARGE SCALE GENOMIC DNA]</scope>
    <source>
        <strain evidence="3 4">NBRC 107762</strain>
    </source>
</reference>
<dbReference type="OrthoDB" id="1787194at2"/>
<keyword evidence="1" id="KW-0812">Transmembrane</keyword>
<evidence type="ECO:0000313" key="3">
    <source>
        <dbReference type="EMBL" id="GAJ41636.1"/>
    </source>
</evidence>
<dbReference type="InterPro" id="IPR018649">
    <property type="entry name" value="SHOCT"/>
</dbReference>